<feature type="transmembrane region" description="Helical" evidence="2">
    <location>
        <begin position="7"/>
        <end position="27"/>
    </location>
</feature>
<dbReference type="EMBL" id="MPOJ01000010">
    <property type="protein sequence ID" value="OOH72786.1"/>
    <property type="molecule type" value="Genomic_DNA"/>
</dbReference>
<keyword evidence="2" id="KW-0812">Transmembrane</keyword>
<evidence type="ECO:0000313" key="4">
    <source>
        <dbReference type="Proteomes" id="UP000188586"/>
    </source>
</evidence>
<dbReference type="Proteomes" id="UP000188586">
    <property type="component" value="Unassembled WGS sequence"/>
</dbReference>
<sequence length="283" mass="31873">MKDLAELIRAITPLSWPIFAFIIFFMLKKPISDLLGRLNKVKVSKEDVELTLGKLNESAKEVEKEVPLQEKLEAIDDIKEVIEKAAQSPKAALILLSTYLEREARQLLASLGHLKSNQNIQLSEAIQVLQKQSGGLPGHIPSALKFFEEARNKLIHEGEASQEDILRAIDSGITILKALKAVPKEINVVYHPGIDIFQDQQCKIPFPNVKGIILETESPGGVSKSFRIFPTTRSYFLKGKRVSWEWSFESTWGPAWYKDPDTQEIKPAWRSSAEFVGRPLDNV</sequence>
<keyword evidence="2" id="KW-0472">Membrane</keyword>
<protein>
    <recommendedName>
        <fullName evidence="5">DUF4145 domain-containing protein</fullName>
    </recommendedName>
</protein>
<dbReference type="AlphaFoldDB" id="A0A1V3SV93"/>
<organism evidence="3 4">
    <name type="scientific">Leptospirillum ferriphilum</name>
    <dbReference type="NCBI Taxonomy" id="178606"/>
    <lineage>
        <taxon>Bacteria</taxon>
        <taxon>Pseudomonadati</taxon>
        <taxon>Nitrospirota</taxon>
        <taxon>Nitrospiria</taxon>
        <taxon>Nitrospirales</taxon>
        <taxon>Nitrospiraceae</taxon>
        <taxon>Leptospirillum</taxon>
    </lineage>
</organism>
<keyword evidence="2" id="KW-1133">Transmembrane helix</keyword>
<evidence type="ECO:0000256" key="2">
    <source>
        <dbReference type="SAM" id="Phobius"/>
    </source>
</evidence>
<proteinExistence type="predicted"/>
<comment type="caution">
    <text evidence="3">The sequence shown here is derived from an EMBL/GenBank/DDBJ whole genome shotgun (WGS) entry which is preliminary data.</text>
</comment>
<name>A0A1V3SV93_9BACT</name>
<evidence type="ECO:0000313" key="3">
    <source>
        <dbReference type="EMBL" id="OOH72786.1"/>
    </source>
</evidence>
<keyword evidence="1" id="KW-0175">Coiled coil</keyword>
<accession>A0A1V3SV93</accession>
<dbReference type="RefSeq" id="WP_077303828.1">
    <property type="nucleotide sequence ID" value="NZ_JBPKCJ010000001.1"/>
</dbReference>
<gene>
    <name evidence="3" type="ORF">BOX24_05200</name>
</gene>
<evidence type="ECO:0000256" key="1">
    <source>
        <dbReference type="SAM" id="Coils"/>
    </source>
</evidence>
<reference evidence="3 4" key="1">
    <citation type="submission" date="2016-11" db="EMBL/GenBank/DDBJ databases">
        <title>Comparative genomics of co-occurring bacteria in distinct bioleaching systems unravels niche-specific adaptation.</title>
        <authorList>
            <person name="Zhang X."/>
            <person name="Liu X."/>
            <person name="Yin H."/>
        </authorList>
    </citation>
    <scope>NUCLEOTIDE SEQUENCE [LARGE SCALE GENOMIC DNA]</scope>
    <source>
        <strain evidence="3 4">DX</strain>
    </source>
</reference>
<feature type="coiled-coil region" evidence="1">
    <location>
        <begin position="45"/>
        <end position="88"/>
    </location>
</feature>
<evidence type="ECO:0008006" key="5">
    <source>
        <dbReference type="Google" id="ProtNLM"/>
    </source>
</evidence>